<dbReference type="InterPro" id="IPR042099">
    <property type="entry name" value="ANL_N_sf"/>
</dbReference>
<gene>
    <name evidence="5" type="ORF">GIY30_19395</name>
</gene>
<name>A0A6L7GU26_9ACTN</name>
<evidence type="ECO:0000256" key="2">
    <source>
        <dbReference type="ARBA" id="ARBA00022598"/>
    </source>
</evidence>
<comment type="caution">
    <text evidence="5">The sequence shown here is derived from an EMBL/GenBank/DDBJ whole genome shotgun (WGS) entry which is preliminary data.</text>
</comment>
<dbReference type="PANTHER" id="PTHR43201">
    <property type="entry name" value="ACYL-COA SYNTHETASE"/>
    <property type="match status" value="1"/>
</dbReference>
<proteinExistence type="inferred from homology"/>
<dbReference type="InterPro" id="IPR020845">
    <property type="entry name" value="AMP-binding_CS"/>
</dbReference>
<dbReference type="SUPFAM" id="SSF56801">
    <property type="entry name" value="Acetyl-CoA synthetase-like"/>
    <property type="match status" value="1"/>
</dbReference>
<dbReference type="RefSeq" id="WP_160903662.1">
    <property type="nucleotide sequence ID" value="NZ_CP102850.1"/>
</dbReference>
<dbReference type="GO" id="GO:0006631">
    <property type="term" value="P:fatty acid metabolic process"/>
    <property type="evidence" value="ECO:0007669"/>
    <property type="project" value="TreeGrafter"/>
</dbReference>
<accession>A0A6L7GU26</accession>
<feature type="domain" description="AMP-binding enzyme C-terminal" evidence="4">
    <location>
        <begin position="441"/>
        <end position="516"/>
    </location>
</feature>
<dbReference type="Pfam" id="PF13193">
    <property type="entry name" value="AMP-binding_C"/>
    <property type="match status" value="1"/>
</dbReference>
<dbReference type="PANTHER" id="PTHR43201:SF5">
    <property type="entry name" value="MEDIUM-CHAIN ACYL-COA LIGASE ACSF2, MITOCHONDRIAL"/>
    <property type="match status" value="1"/>
</dbReference>
<dbReference type="Proteomes" id="UP000475545">
    <property type="component" value="Unassembled WGS sequence"/>
</dbReference>
<dbReference type="Gene3D" id="3.40.50.12780">
    <property type="entry name" value="N-terminal domain of ligase-like"/>
    <property type="match status" value="1"/>
</dbReference>
<reference evidence="5 6" key="1">
    <citation type="submission" date="2019-11" db="EMBL/GenBank/DDBJ databases">
        <title>Gordonia sp. nov., a novel actinobacterium isolated from mangrove soil in Hainan.</title>
        <authorList>
            <person name="Huang X."/>
            <person name="Xie Y."/>
            <person name="Chu X."/>
            <person name="Xiao K."/>
        </authorList>
    </citation>
    <scope>NUCLEOTIDE SEQUENCE [LARGE SCALE GENOMIC DNA]</scope>
    <source>
        <strain evidence="5 6">HNM0687</strain>
    </source>
</reference>
<dbReference type="InterPro" id="IPR025110">
    <property type="entry name" value="AMP-bd_C"/>
</dbReference>
<dbReference type="GO" id="GO:0031956">
    <property type="term" value="F:medium-chain fatty acid-CoA ligase activity"/>
    <property type="evidence" value="ECO:0007669"/>
    <property type="project" value="TreeGrafter"/>
</dbReference>
<comment type="similarity">
    <text evidence="1">Belongs to the ATP-dependent AMP-binding enzyme family.</text>
</comment>
<evidence type="ECO:0000313" key="5">
    <source>
        <dbReference type="EMBL" id="MXP23509.1"/>
    </source>
</evidence>
<evidence type="ECO:0000259" key="4">
    <source>
        <dbReference type="Pfam" id="PF13193"/>
    </source>
</evidence>
<keyword evidence="6" id="KW-1185">Reference proteome</keyword>
<dbReference type="InterPro" id="IPR000873">
    <property type="entry name" value="AMP-dep_synth/lig_dom"/>
</dbReference>
<evidence type="ECO:0000256" key="1">
    <source>
        <dbReference type="ARBA" id="ARBA00006432"/>
    </source>
</evidence>
<sequence length="547" mass="57854">MSESSSLPGPTEPPRSGWSYARLRADEVAREAGSTVGERIAIAAGRHPARAAVSWVDDNDTVWSVSWREMYARAIRVGSSLRAYTPAHSRVGVLGRDRVQWVEAVFGAACVGYGVVPLPPSDTADDLMKRCGQTGVDLVIATDDTLQFAAQALPGVRVVSVSAMADTAPPVDGLQRAPTRADDAFLFQFTSGTTGTPKVAVLSHRAVLGSAEGYVRGAGGKDGAVLVNPLPLDHVGGSVAGVIGALSVDGTYVAVPSIDPDAITRAIRHTSPDVIGLVPTLMVDLLERGTATAADFASVTSVIGGATRVDAGLIDRIERDLGIRFLVGYGQSEAPCMSLSGLTDSVLARTRTIGRPLGGRDYCIIADGAVVRDGEVGELCVRGPLIMSGYLQSDGTVRTETDSAGWMRTGDLCSMADGIVTFHSRLRDVVIRGGENLYPAEIEPILADCESVGEVSVFGLPDQRLGERLVAAVRPAPDAQVDVADLQAFAAERLPRKKQPAEWFVVDDFPRTSTGKIRKSDLARRLDLDQPLHGAQIRSHAEQEIGD</sequence>
<protein>
    <submittedName>
        <fullName evidence="5">AMP-binding protein</fullName>
    </submittedName>
</protein>
<keyword evidence="2" id="KW-0436">Ligase</keyword>
<dbReference type="InterPro" id="IPR045851">
    <property type="entry name" value="AMP-bd_C_sf"/>
</dbReference>
<evidence type="ECO:0000313" key="6">
    <source>
        <dbReference type="Proteomes" id="UP000475545"/>
    </source>
</evidence>
<organism evidence="5 6">
    <name type="scientific">Gordonia mangrovi</name>
    <dbReference type="NCBI Taxonomy" id="2665643"/>
    <lineage>
        <taxon>Bacteria</taxon>
        <taxon>Bacillati</taxon>
        <taxon>Actinomycetota</taxon>
        <taxon>Actinomycetes</taxon>
        <taxon>Mycobacteriales</taxon>
        <taxon>Gordoniaceae</taxon>
        <taxon>Gordonia</taxon>
    </lineage>
</organism>
<evidence type="ECO:0000259" key="3">
    <source>
        <dbReference type="Pfam" id="PF00501"/>
    </source>
</evidence>
<dbReference type="CDD" id="cd04433">
    <property type="entry name" value="AFD_class_I"/>
    <property type="match status" value="1"/>
</dbReference>
<dbReference type="Pfam" id="PF00501">
    <property type="entry name" value="AMP-binding"/>
    <property type="match status" value="1"/>
</dbReference>
<feature type="domain" description="AMP-dependent synthetase/ligase" evidence="3">
    <location>
        <begin position="43"/>
        <end position="391"/>
    </location>
</feature>
<dbReference type="AlphaFoldDB" id="A0A6L7GU26"/>
<dbReference type="Gene3D" id="3.30.300.30">
    <property type="match status" value="1"/>
</dbReference>
<dbReference type="EMBL" id="WMBR01000005">
    <property type="protein sequence ID" value="MXP23509.1"/>
    <property type="molecule type" value="Genomic_DNA"/>
</dbReference>
<dbReference type="PROSITE" id="PS00455">
    <property type="entry name" value="AMP_BINDING"/>
    <property type="match status" value="1"/>
</dbReference>